<organism evidence="1 2">
    <name type="scientific">Tetradesmus obliquus</name>
    <name type="common">Green alga</name>
    <name type="synonym">Acutodesmus obliquus</name>
    <dbReference type="NCBI Taxonomy" id="3088"/>
    <lineage>
        <taxon>Eukaryota</taxon>
        <taxon>Viridiplantae</taxon>
        <taxon>Chlorophyta</taxon>
        <taxon>core chlorophytes</taxon>
        <taxon>Chlorophyceae</taxon>
        <taxon>CS clade</taxon>
        <taxon>Sphaeropleales</taxon>
        <taxon>Scenedesmaceae</taxon>
        <taxon>Tetradesmus</taxon>
    </lineage>
</organism>
<keyword evidence="2" id="KW-1185">Reference proteome</keyword>
<name>A0A383V952_TETOB</name>
<gene>
    <name evidence="1" type="ORF">BQ4739_LOCUS2199</name>
</gene>
<dbReference type="Proteomes" id="UP000256970">
    <property type="component" value="Unassembled WGS sequence"/>
</dbReference>
<reference evidence="1 2" key="1">
    <citation type="submission" date="2016-10" db="EMBL/GenBank/DDBJ databases">
        <authorList>
            <person name="Cai Z."/>
        </authorList>
    </citation>
    <scope>NUCLEOTIDE SEQUENCE [LARGE SCALE GENOMIC DNA]</scope>
</reference>
<proteinExistence type="predicted"/>
<evidence type="ECO:0000313" key="1">
    <source>
        <dbReference type="EMBL" id="SZX61701.1"/>
    </source>
</evidence>
<accession>A0A383V952</accession>
<evidence type="ECO:0000313" key="2">
    <source>
        <dbReference type="Proteomes" id="UP000256970"/>
    </source>
</evidence>
<dbReference type="AlphaFoldDB" id="A0A383V952"/>
<sequence>MELQQARDDCQRHKCKVHQKVEQLQHQRQQQLAPSRLYLPPPWQPAVFKQPTPQFMVLAAEGCSFVALHDSRLQFTPQRWTYGPADCRGAWPPLWACMRTYTTAAQAMAAASSQRGSSNAKGARVLARVLVKGRGYTHADSGCVAVPSLLFNAVLEYVPQTPKERLMAVDYGCGGLQAGAAV</sequence>
<protein>
    <submittedName>
        <fullName evidence="1">Uncharacterized protein</fullName>
    </submittedName>
</protein>
<dbReference type="EMBL" id="FNXT01000167">
    <property type="protein sequence ID" value="SZX61701.1"/>
    <property type="molecule type" value="Genomic_DNA"/>
</dbReference>